<dbReference type="InterPro" id="IPR001296">
    <property type="entry name" value="Glyco_trans_1"/>
</dbReference>
<reference evidence="4 5" key="1">
    <citation type="journal article" date="2016" name="Nat. Commun.">
        <title>Thousands of microbial genomes shed light on interconnected biogeochemical processes in an aquifer system.</title>
        <authorList>
            <person name="Anantharaman K."/>
            <person name="Brown C.T."/>
            <person name="Hug L.A."/>
            <person name="Sharon I."/>
            <person name="Castelle C.J."/>
            <person name="Probst A.J."/>
            <person name="Thomas B.C."/>
            <person name="Singh A."/>
            <person name="Wilkins M.J."/>
            <person name="Karaoz U."/>
            <person name="Brodie E.L."/>
            <person name="Williams K.H."/>
            <person name="Hubbard S.S."/>
            <person name="Banfield J.F."/>
        </authorList>
    </citation>
    <scope>NUCLEOTIDE SEQUENCE [LARGE SCALE GENOMIC DNA]</scope>
</reference>
<dbReference type="AlphaFoldDB" id="A0A1F7JCQ3"/>
<dbReference type="CDD" id="cd03809">
    <property type="entry name" value="GT4_MtfB-like"/>
    <property type="match status" value="1"/>
</dbReference>
<protein>
    <recommendedName>
        <fullName evidence="6">Glycosyl transferase family 1 domain-containing protein</fullName>
    </recommendedName>
</protein>
<feature type="domain" description="Glycosyltransferase subfamily 4-like N-terminal" evidence="3">
    <location>
        <begin position="16"/>
        <end position="180"/>
    </location>
</feature>
<sequence length="369" mass="43253">MVKKIGIDARLISQTGIGTYTRNLLYFLDQLSQNDIVFYIYLLESEKETFKFKGKNFIIRTTRSKWHSINEQYAYLQEINQDHLDLVHFTYFSYPFFYKKPFIATIHDLTPLLLKTGRASTKNPLIYQLKFQAFKYILSKQLNESKAIITPSQSVKKQILDYYGENYKNKIYPIYEGVDMAIQDLNENSSLMKQFNTKFMIYVGNFYPHKNVDRLIKAYSKIKTDVKLILLGPVDYFSDSINQLINQMDLNKKVVLFSTNKKEDLVFFYKNAISLVHPSLSEGFGLPIVDAMYFKLPIIASKIPVFQEIIGENYTSFDPTAENDITGKIQKYLDNKNYSKIDYSLRLQKLSFKKMAEETFLIYKKNLGY</sequence>
<feature type="domain" description="Glycosyl transferase family 1" evidence="2">
    <location>
        <begin position="196"/>
        <end position="338"/>
    </location>
</feature>
<gene>
    <name evidence="4" type="ORF">A3H78_02500</name>
</gene>
<name>A0A1F7JCQ3_9BACT</name>
<evidence type="ECO:0000256" key="1">
    <source>
        <dbReference type="ARBA" id="ARBA00022679"/>
    </source>
</evidence>
<organism evidence="4 5">
    <name type="scientific">Candidatus Roizmanbacteria bacterium RIFCSPLOWO2_02_FULL_36_11</name>
    <dbReference type="NCBI Taxonomy" id="1802071"/>
    <lineage>
        <taxon>Bacteria</taxon>
        <taxon>Candidatus Roizmaniibacteriota</taxon>
    </lineage>
</organism>
<evidence type="ECO:0008006" key="6">
    <source>
        <dbReference type="Google" id="ProtNLM"/>
    </source>
</evidence>
<evidence type="ECO:0000313" key="4">
    <source>
        <dbReference type="EMBL" id="OGK53391.1"/>
    </source>
</evidence>
<dbReference type="GO" id="GO:0009103">
    <property type="term" value="P:lipopolysaccharide biosynthetic process"/>
    <property type="evidence" value="ECO:0007669"/>
    <property type="project" value="TreeGrafter"/>
</dbReference>
<dbReference type="SUPFAM" id="SSF53756">
    <property type="entry name" value="UDP-Glycosyltransferase/glycogen phosphorylase"/>
    <property type="match status" value="1"/>
</dbReference>
<evidence type="ECO:0000259" key="2">
    <source>
        <dbReference type="Pfam" id="PF00534"/>
    </source>
</evidence>
<dbReference type="InterPro" id="IPR028098">
    <property type="entry name" value="Glyco_trans_4-like_N"/>
</dbReference>
<dbReference type="Pfam" id="PF00534">
    <property type="entry name" value="Glycos_transf_1"/>
    <property type="match status" value="1"/>
</dbReference>
<dbReference type="GO" id="GO:0016757">
    <property type="term" value="F:glycosyltransferase activity"/>
    <property type="evidence" value="ECO:0007669"/>
    <property type="project" value="InterPro"/>
</dbReference>
<accession>A0A1F7JCQ3</accession>
<dbReference type="Pfam" id="PF13439">
    <property type="entry name" value="Glyco_transf_4"/>
    <property type="match status" value="1"/>
</dbReference>
<dbReference type="Gene3D" id="3.40.50.2000">
    <property type="entry name" value="Glycogen Phosphorylase B"/>
    <property type="match status" value="2"/>
</dbReference>
<proteinExistence type="predicted"/>
<dbReference type="EMBL" id="MGAV01000020">
    <property type="protein sequence ID" value="OGK53391.1"/>
    <property type="molecule type" value="Genomic_DNA"/>
</dbReference>
<evidence type="ECO:0000259" key="3">
    <source>
        <dbReference type="Pfam" id="PF13439"/>
    </source>
</evidence>
<evidence type="ECO:0000313" key="5">
    <source>
        <dbReference type="Proteomes" id="UP000177418"/>
    </source>
</evidence>
<comment type="caution">
    <text evidence="4">The sequence shown here is derived from an EMBL/GenBank/DDBJ whole genome shotgun (WGS) entry which is preliminary data.</text>
</comment>
<dbReference type="Proteomes" id="UP000177418">
    <property type="component" value="Unassembled WGS sequence"/>
</dbReference>
<dbReference type="PANTHER" id="PTHR46401:SF2">
    <property type="entry name" value="GLYCOSYLTRANSFERASE WBBK-RELATED"/>
    <property type="match status" value="1"/>
</dbReference>
<dbReference type="PANTHER" id="PTHR46401">
    <property type="entry name" value="GLYCOSYLTRANSFERASE WBBK-RELATED"/>
    <property type="match status" value="1"/>
</dbReference>
<keyword evidence="1" id="KW-0808">Transferase</keyword>